<dbReference type="PROSITE" id="PS50071">
    <property type="entry name" value="HOMEOBOX_2"/>
    <property type="match status" value="1"/>
</dbReference>
<feature type="compositionally biased region" description="Basic and acidic residues" evidence="7">
    <location>
        <begin position="517"/>
        <end position="531"/>
    </location>
</feature>
<feature type="compositionally biased region" description="Acidic residues" evidence="7">
    <location>
        <begin position="226"/>
        <end position="236"/>
    </location>
</feature>
<dbReference type="Pfam" id="PF00046">
    <property type="entry name" value="Homeodomain"/>
    <property type="match status" value="1"/>
</dbReference>
<dbReference type="InterPro" id="IPR050453">
    <property type="entry name" value="LIM_Homeobox_TF"/>
</dbReference>
<keyword evidence="3 5" id="KW-0371">Homeobox</keyword>
<evidence type="ECO:0000256" key="1">
    <source>
        <dbReference type="ARBA" id="ARBA00004123"/>
    </source>
</evidence>
<feature type="region of interest" description="Disordered" evidence="7">
    <location>
        <begin position="352"/>
        <end position="382"/>
    </location>
</feature>
<evidence type="ECO:0000256" key="5">
    <source>
        <dbReference type="PROSITE-ProRule" id="PRU00108"/>
    </source>
</evidence>
<keyword evidence="2 5" id="KW-0238">DNA-binding</keyword>
<evidence type="ECO:0000256" key="4">
    <source>
        <dbReference type="ARBA" id="ARBA00023242"/>
    </source>
</evidence>
<dbReference type="EMBL" id="CACRXK020000709">
    <property type="protein sequence ID" value="CAB3984220.1"/>
    <property type="molecule type" value="Genomic_DNA"/>
</dbReference>
<organism evidence="8 9">
    <name type="scientific">Paramuricea clavata</name>
    <name type="common">Red gorgonian</name>
    <name type="synonym">Violescent sea-whip</name>
    <dbReference type="NCBI Taxonomy" id="317549"/>
    <lineage>
        <taxon>Eukaryota</taxon>
        <taxon>Metazoa</taxon>
        <taxon>Cnidaria</taxon>
        <taxon>Anthozoa</taxon>
        <taxon>Octocorallia</taxon>
        <taxon>Malacalcyonacea</taxon>
        <taxon>Plexauridae</taxon>
        <taxon>Paramuricea</taxon>
    </lineage>
</organism>
<dbReference type="CDD" id="cd00086">
    <property type="entry name" value="homeodomain"/>
    <property type="match status" value="1"/>
</dbReference>
<dbReference type="GO" id="GO:0005634">
    <property type="term" value="C:nucleus"/>
    <property type="evidence" value="ECO:0007669"/>
    <property type="project" value="UniProtKB-SubCell"/>
</dbReference>
<dbReference type="AlphaFoldDB" id="A0A7D9HG75"/>
<feature type="region of interest" description="Disordered" evidence="7">
    <location>
        <begin position="444"/>
        <end position="482"/>
    </location>
</feature>
<dbReference type="GO" id="GO:0000981">
    <property type="term" value="F:DNA-binding transcription factor activity, RNA polymerase II-specific"/>
    <property type="evidence" value="ECO:0007669"/>
    <property type="project" value="TreeGrafter"/>
</dbReference>
<evidence type="ECO:0000313" key="8">
    <source>
        <dbReference type="EMBL" id="CAB3984220.1"/>
    </source>
</evidence>
<dbReference type="GO" id="GO:0030182">
    <property type="term" value="P:neuron differentiation"/>
    <property type="evidence" value="ECO:0007669"/>
    <property type="project" value="TreeGrafter"/>
</dbReference>
<dbReference type="PANTHER" id="PTHR24208">
    <property type="entry name" value="LIM/HOMEOBOX PROTEIN LHX"/>
    <property type="match status" value="1"/>
</dbReference>
<evidence type="ECO:0000313" key="9">
    <source>
        <dbReference type="Proteomes" id="UP001152795"/>
    </source>
</evidence>
<dbReference type="SUPFAM" id="SSF46689">
    <property type="entry name" value="Homeodomain-like"/>
    <property type="match status" value="1"/>
</dbReference>
<dbReference type="InterPro" id="IPR009057">
    <property type="entry name" value="Homeodomain-like_sf"/>
</dbReference>
<evidence type="ECO:0000256" key="3">
    <source>
        <dbReference type="ARBA" id="ARBA00023155"/>
    </source>
</evidence>
<feature type="region of interest" description="Disordered" evidence="7">
    <location>
        <begin position="507"/>
        <end position="538"/>
    </location>
</feature>
<evidence type="ECO:0000256" key="7">
    <source>
        <dbReference type="SAM" id="MobiDB-lite"/>
    </source>
</evidence>
<comment type="caution">
    <text evidence="8">The sequence shown here is derived from an EMBL/GenBank/DDBJ whole genome shotgun (WGS) entry which is preliminary data.</text>
</comment>
<proteinExistence type="predicted"/>
<evidence type="ECO:0000256" key="2">
    <source>
        <dbReference type="ARBA" id="ARBA00023125"/>
    </source>
</evidence>
<sequence>MSDVKRFHKKEAARILVELRNKTEDERLMNYRRQLLTKDNNMDGNQNSREFQERMEQACWPCPWPAYPNLVLPPYHTVPIGYPTWSHNPQYWFPNPTAYLPEMSTNPYIQAQAEYQANFTWPMLPHQQAYVDPGQSNRRRRTQFTDEQLAVFERTFTHGSKFPSPGERMRLESKTGISKEKISVWFQNRRAKEKREKGQGGGSKESTTTDSELESEDERQLSIYDETPDEDSEIEDTQNHQSKTTIDFKLTHPADFPASIPSDMKPPRPEGQSTSGFYHSEIQDKEEHQNNTTSHIILSHPINIRTNEPTNIKLPCPERKRVGDIRQPHLTNIHTITPNNIMLSYPHPEGKINTPSDIKQPRTEEKSAVSSSGLYHGEIQDTRNDLNNTPSVSDVNIPHQDGDGNTPHDIKIQPHRNIPTHTLTDVTFGIASSKLYHREVEDARNDQNYPPSDIKVEHPTNTCTHTTTSIRRLSRPEGTAESSKLYHKEVGGTQKYQNTLSDIKIMKRPLPEGTNDTDSRGSCHSETEDASNHQNTTSDVKVLHQEGQSNRPNYIVLSLPGGTIAVESAEQYHKENRETRNDHNTPHGDVELLYPTSIFTNTTETKAPYPGGTVAADVSGLYRGEVEDSGNSESTKARDIKLPHSANISINAPTEIKVPRPGGTVAVDLSGLYRSENENTSSFVPPIQTKTSCLNEKPRKRSLIGETEITGETPVMVTHVSSINVINSIKKDIDIAEDSESGENVIKDFRFQSKKAKTEEDMLDTYAVTTLSNAGPECRMFGET</sequence>
<dbReference type="InterPro" id="IPR001356">
    <property type="entry name" value="HD"/>
</dbReference>
<comment type="subcellular location">
    <subcellularLocation>
        <location evidence="1 5 6">Nucleus</location>
    </subcellularLocation>
</comment>
<feature type="DNA-binding region" description="Homeobox" evidence="5">
    <location>
        <begin position="137"/>
        <end position="197"/>
    </location>
</feature>
<protein>
    <submittedName>
        <fullName evidence="8">Homeobox domain</fullName>
    </submittedName>
</protein>
<dbReference type="SMART" id="SM00389">
    <property type="entry name" value="HOX"/>
    <property type="match status" value="1"/>
</dbReference>
<feature type="region of interest" description="Disordered" evidence="7">
    <location>
        <begin position="182"/>
        <end position="276"/>
    </location>
</feature>
<reference evidence="8" key="1">
    <citation type="submission" date="2020-04" db="EMBL/GenBank/DDBJ databases">
        <authorList>
            <person name="Alioto T."/>
            <person name="Alioto T."/>
            <person name="Gomez Garrido J."/>
        </authorList>
    </citation>
    <scope>NUCLEOTIDE SEQUENCE</scope>
    <source>
        <strain evidence="8">A484AB</strain>
    </source>
</reference>
<dbReference type="PANTHER" id="PTHR24208:SF166">
    <property type="entry name" value="LIM HOMEOBOX TRANSCRIPTION FACTOR 1 ALPHA, ISOFORM B"/>
    <property type="match status" value="1"/>
</dbReference>
<dbReference type="Proteomes" id="UP001152795">
    <property type="component" value="Unassembled WGS sequence"/>
</dbReference>
<accession>A0A7D9HG75</accession>
<evidence type="ECO:0000256" key="6">
    <source>
        <dbReference type="RuleBase" id="RU000682"/>
    </source>
</evidence>
<gene>
    <name evidence="8" type="ORF">PACLA_8A069591</name>
</gene>
<dbReference type="OrthoDB" id="6159439at2759"/>
<keyword evidence="4 5" id="KW-0539">Nucleus</keyword>
<dbReference type="GO" id="GO:0000977">
    <property type="term" value="F:RNA polymerase II transcription regulatory region sequence-specific DNA binding"/>
    <property type="evidence" value="ECO:0007669"/>
    <property type="project" value="TreeGrafter"/>
</dbReference>
<dbReference type="Gene3D" id="1.10.10.60">
    <property type="entry name" value="Homeodomain-like"/>
    <property type="match status" value="1"/>
</dbReference>
<name>A0A7D9HG75_PARCT</name>
<keyword evidence="9" id="KW-1185">Reference proteome</keyword>